<name>A0A0V1CN46_TRIBR</name>
<dbReference type="Proteomes" id="UP000054653">
    <property type="component" value="Unassembled WGS sequence"/>
</dbReference>
<feature type="region of interest" description="Disordered" evidence="1">
    <location>
        <begin position="24"/>
        <end position="68"/>
    </location>
</feature>
<organism evidence="2 3">
    <name type="scientific">Trichinella britovi</name>
    <name type="common">Parasitic roundworm</name>
    <dbReference type="NCBI Taxonomy" id="45882"/>
    <lineage>
        <taxon>Eukaryota</taxon>
        <taxon>Metazoa</taxon>
        <taxon>Ecdysozoa</taxon>
        <taxon>Nematoda</taxon>
        <taxon>Enoplea</taxon>
        <taxon>Dorylaimia</taxon>
        <taxon>Trichinellida</taxon>
        <taxon>Trichinellidae</taxon>
        <taxon>Trichinella</taxon>
    </lineage>
</organism>
<evidence type="ECO:0000256" key="1">
    <source>
        <dbReference type="SAM" id="MobiDB-lite"/>
    </source>
</evidence>
<evidence type="ECO:0000313" key="3">
    <source>
        <dbReference type="Proteomes" id="UP000054653"/>
    </source>
</evidence>
<proteinExistence type="predicted"/>
<protein>
    <submittedName>
        <fullName evidence="2">Uncharacterized protein</fullName>
    </submittedName>
</protein>
<dbReference type="AlphaFoldDB" id="A0A0V1CN46"/>
<accession>A0A0V1CN46</accession>
<evidence type="ECO:0000313" key="2">
    <source>
        <dbReference type="EMBL" id="KRY50428.1"/>
    </source>
</evidence>
<gene>
    <name evidence="2" type="ORF">T03_7135</name>
</gene>
<dbReference type="EMBL" id="JYDI01000150">
    <property type="protein sequence ID" value="KRY50428.1"/>
    <property type="molecule type" value="Genomic_DNA"/>
</dbReference>
<sequence>MTVPVMKESERSKEQHFLQKFYKSSTDGGYEGGDSRDGWSVTEFRPEMEVPGGEGGEERGTLHEYNAS</sequence>
<keyword evidence="3" id="KW-1185">Reference proteome</keyword>
<reference evidence="2 3" key="1">
    <citation type="submission" date="2015-01" db="EMBL/GenBank/DDBJ databases">
        <title>Evolution of Trichinella species and genotypes.</title>
        <authorList>
            <person name="Korhonen P.K."/>
            <person name="Edoardo P."/>
            <person name="Giuseppe L.R."/>
            <person name="Gasser R.B."/>
        </authorList>
    </citation>
    <scope>NUCLEOTIDE SEQUENCE [LARGE SCALE GENOMIC DNA]</scope>
    <source>
        <strain evidence="2">ISS120</strain>
    </source>
</reference>
<comment type="caution">
    <text evidence="2">The sequence shown here is derived from an EMBL/GenBank/DDBJ whole genome shotgun (WGS) entry which is preliminary data.</text>
</comment>